<evidence type="ECO:0000256" key="1">
    <source>
        <dbReference type="SAM" id="MobiDB-lite"/>
    </source>
</evidence>
<keyword evidence="3" id="KW-1185">Reference proteome</keyword>
<sequence length="212" mass="22622">MSPNQPRPPAGQTEDQARSFIAINLIMNGSNTIDRNTALPVDNQPQKPPMSCPGAPSVAYRALPGTAVADDSFNHARTINAHAIDDNAARPPITSHIHETTMTCPGAPRLAYRQLSGVTVAPGRCNPKRTHVDRIENNATPSYETRILQGQNIYGMPMTYQGAPVAHRASPFTAIAPDSCDPGVSETLGERVVTPESSTPTDRAESESTGNN</sequence>
<feature type="region of interest" description="Disordered" evidence="1">
    <location>
        <begin position="179"/>
        <end position="212"/>
    </location>
</feature>
<organism evidence="2 3">
    <name type="scientific">Pyronema omphalodes (strain CBS 100304)</name>
    <name type="common">Pyronema confluens</name>
    <dbReference type="NCBI Taxonomy" id="1076935"/>
    <lineage>
        <taxon>Eukaryota</taxon>
        <taxon>Fungi</taxon>
        <taxon>Dikarya</taxon>
        <taxon>Ascomycota</taxon>
        <taxon>Pezizomycotina</taxon>
        <taxon>Pezizomycetes</taxon>
        <taxon>Pezizales</taxon>
        <taxon>Pyronemataceae</taxon>
        <taxon>Pyronema</taxon>
    </lineage>
</organism>
<evidence type="ECO:0000313" key="2">
    <source>
        <dbReference type="EMBL" id="CCX05951.1"/>
    </source>
</evidence>
<reference evidence="2 3" key="1">
    <citation type="journal article" date="2013" name="PLoS Genet.">
        <title>The genome and development-dependent transcriptomes of Pyronema confluens: a window into fungal evolution.</title>
        <authorList>
            <person name="Traeger S."/>
            <person name="Altegoer F."/>
            <person name="Freitag M."/>
            <person name="Gabaldon T."/>
            <person name="Kempken F."/>
            <person name="Kumar A."/>
            <person name="Marcet-Houben M."/>
            <person name="Poggeler S."/>
            <person name="Stajich J.E."/>
            <person name="Nowrousian M."/>
        </authorList>
    </citation>
    <scope>NUCLEOTIDE SEQUENCE [LARGE SCALE GENOMIC DNA]</scope>
    <source>
        <strain evidence="3">CBS 100304</strain>
        <tissue evidence="2">Vegetative mycelium</tissue>
    </source>
</reference>
<dbReference type="EMBL" id="HF935277">
    <property type="protein sequence ID" value="CCX05951.1"/>
    <property type="molecule type" value="Genomic_DNA"/>
</dbReference>
<protein>
    <submittedName>
        <fullName evidence="2">Uncharacterized protein</fullName>
    </submittedName>
</protein>
<accession>U4KXA3</accession>
<evidence type="ECO:0000313" key="3">
    <source>
        <dbReference type="Proteomes" id="UP000018144"/>
    </source>
</evidence>
<name>U4KXA3_PYROM</name>
<dbReference type="AlphaFoldDB" id="U4KXA3"/>
<proteinExistence type="predicted"/>
<dbReference type="Proteomes" id="UP000018144">
    <property type="component" value="Unassembled WGS sequence"/>
</dbReference>
<gene>
    <name evidence="2" type="ORF">PCON_05538</name>
</gene>
<feature type="compositionally biased region" description="Polar residues" evidence="1">
    <location>
        <begin position="195"/>
        <end position="212"/>
    </location>
</feature>